<gene>
    <name evidence="1" type="ORF">CYBJADRAFT_175761</name>
</gene>
<protein>
    <submittedName>
        <fullName evidence="1">Uncharacterized protein</fullName>
    </submittedName>
</protein>
<evidence type="ECO:0000313" key="2">
    <source>
        <dbReference type="Proteomes" id="UP000094389"/>
    </source>
</evidence>
<dbReference type="GeneID" id="30991129"/>
<proteinExistence type="predicted"/>
<evidence type="ECO:0000313" key="1">
    <source>
        <dbReference type="EMBL" id="ODV70801.1"/>
    </source>
</evidence>
<dbReference type="RefSeq" id="XP_020067840.1">
    <property type="nucleotide sequence ID" value="XM_020216733.1"/>
</dbReference>
<dbReference type="OrthoDB" id="3982791at2759"/>
<organism evidence="1 2">
    <name type="scientific">Cyberlindnera jadinii (strain ATCC 18201 / CBS 1600 / BCRC 20928 / JCM 3617 / NBRC 0987 / NRRL Y-1542)</name>
    <name type="common">Torula yeast</name>
    <name type="synonym">Candida utilis</name>
    <dbReference type="NCBI Taxonomy" id="983966"/>
    <lineage>
        <taxon>Eukaryota</taxon>
        <taxon>Fungi</taxon>
        <taxon>Dikarya</taxon>
        <taxon>Ascomycota</taxon>
        <taxon>Saccharomycotina</taxon>
        <taxon>Saccharomycetes</taxon>
        <taxon>Phaffomycetales</taxon>
        <taxon>Phaffomycetaceae</taxon>
        <taxon>Cyberlindnera</taxon>
    </lineage>
</organism>
<accession>A0A1E4RUC4</accession>
<dbReference type="Pfam" id="PF13092">
    <property type="entry name" value="CENP-L"/>
    <property type="match status" value="1"/>
</dbReference>
<sequence>MSIPLAPLRLFHSSATDPDVWNSPTTITGLKVIVVALLMDLDEDLIASSALMDLTPEQLRDYTTVTIDKGAKIIKEEEYTIVSITLEFPNDVFKRQSYTIISATGGKTQSLVIARSFNKLDNLMTHWVSNEFGYVWKPVRFESSFLIRCLTSIATNLDDKSKLGDVELTFSTSHLTQGMLNTISVQVLNKDLLKFVQEDDTNDALFKTLLSHLETLTTLEFHKLKLYRFKCSSKECP</sequence>
<dbReference type="InterPro" id="IPR025204">
    <property type="entry name" value="CENP-L"/>
</dbReference>
<dbReference type="AlphaFoldDB" id="A0A1E4RUC4"/>
<keyword evidence="2" id="KW-1185">Reference proteome</keyword>
<name>A0A1E4RUC4_CYBJN</name>
<dbReference type="Proteomes" id="UP000094389">
    <property type="component" value="Unassembled WGS sequence"/>
</dbReference>
<reference evidence="1 2" key="1">
    <citation type="journal article" date="2016" name="Proc. Natl. Acad. Sci. U.S.A.">
        <title>Comparative genomics of biotechnologically important yeasts.</title>
        <authorList>
            <person name="Riley R."/>
            <person name="Haridas S."/>
            <person name="Wolfe K.H."/>
            <person name="Lopes M.R."/>
            <person name="Hittinger C.T."/>
            <person name="Goeker M."/>
            <person name="Salamov A.A."/>
            <person name="Wisecaver J.H."/>
            <person name="Long T.M."/>
            <person name="Calvey C.H."/>
            <person name="Aerts A.L."/>
            <person name="Barry K.W."/>
            <person name="Choi C."/>
            <person name="Clum A."/>
            <person name="Coughlan A.Y."/>
            <person name="Deshpande S."/>
            <person name="Douglass A.P."/>
            <person name="Hanson S.J."/>
            <person name="Klenk H.-P."/>
            <person name="LaButti K.M."/>
            <person name="Lapidus A."/>
            <person name="Lindquist E.A."/>
            <person name="Lipzen A.M."/>
            <person name="Meier-Kolthoff J.P."/>
            <person name="Ohm R.A."/>
            <person name="Otillar R.P."/>
            <person name="Pangilinan J.L."/>
            <person name="Peng Y."/>
            <person name="Rokas A."/>
            <person name="Rosa C.A."/>
            <person name="Scheuner C."/>
            <person name="Sibirny A.A."/>
            <person name="Slot J.C."/>
            <person name="Stielow J.B."/>
            <person name="Sun H."/>
            <person name="Kurtzman C.P."/>
            <person name="Blackwell M."/>
            <person name="Grigoriev I.V."/>
            <person name="Jeffries T.W."/>
        </authorList>
    </citation>
    <scope>NUCLEOTIDE SEQUENCE [LARGE SCALE GENOMIC DNA]</scope>
    <source>
        <strain evidence="2">ATCC 18201 / CBS 1600 / BCRC 20928 / JCM 3617 / NBRC 0987 / NRRL Y-1542</strain>
    </source>
</reference>
<dbReference type="EMBL" id="KV453950">
    <property type="protein sequence ID" value="ODV70801.1"/>
    <property type="molecule type" value="Genomic_DNA"/>
</dbReference>